<proteinExistence type="predicted"/>
<gene>
    <name evidence="1" type="ORF">ACFSFX_03775</name>
</gene>
<dbReference type="RefSeq" id="WP_343877429.1">
    <property type="nucleotide sequence ID" value="NZ_BAAAIJ010000005.1"/>
</dbReference>
<name>A0ABW4Q600_9MICC</name>
<keyword evidence="2" id="KW-1185">Reference proteome</keyword>
<accession>A0ABW4Q600</accession>
<dbReference type="EMBL" id="JBHUGA010000008">
    <property type="protein sequence ID" value="MFD1845714.1"/>
    <property type="molecule type" value="Genomic_DNA"/>
</dbReference>
<organism evidence="1 2">
    <name type="scientific">Arthrobacter flavus</name>
    <dbReference type="NCBI Taxonomy" id="95172"/>
    <lineage>
        <taxon>Bacteria</taxon>
        <taxon>Bacillati</taxon>
        <taxon>Actinomycetota</taxon>
        <taxon>Actinomycetes</taxon>
        <taxon>Micrococcales</taxon>
        <taxon>Micrococcaceae</taxon>
        <taxon>Arthrobacter</taxon>
    </lineage>
</organism>
<protein>
    <submittedName>
        <fullName evidence="1">Uncharacterized protein</fullName>
    </submittedName>
</protein>
<comment type="caution">
    <text evidence="1">The sequence shown here is derived from an EMBL/GenBank/DDBJ whole genome shotgun (WGS) entry which is preliminary data.</text>
</comment>
<dbReference type="Proteomes" id="UP001597307">
    <property type="component" value="Unassembled WGS sequence"/>
</dbReference>
<evidence type="ECO:0000313" key="2">
    <source>
        <dbReference type="Proteomes" id="UP001597307"/>
    </source>
</evidence>
<evidence type="ECO:0000313" key="1">
    <source>
        <dbReference type="EMBL" id="MFD1845714.1"/>
    </source>
</evidence>
<sequence length="153" mass="16647">MGFFTAARQGRRDDAELGTGVWRRAHDRFRRGLDRYHQILEGVADDEVYNQLAGLANELVPLLERVRTVCVTAQASSPSEGLDIPGALTPVHRALSRAGNSLATTAEAAAMARLDGERWGLASAGLDNVKRRADLVEEDIAEAERELAARPNV</sequence>
<reference evidence="2" key="1">
    <citation type="journal article" date="2019" name="Int. J. Syst. Evol. Microbiol.">
        <title>The Global Catalogue of Microorganisms (GCM) 10K type strain sequencing project: providing services to taxonomists for standard genome sequencing and annotation.</title>
        <authorList>
            <consortium name="The Broad Institute Genomics Platform"/>
            <consortium name="The Broad Institute Genome Sequencing Center for Infectious Disease"/>
            <person name="Wu L."/>
            <person name="Ma J."/>
        </authorList>
    </citation>
    <scope>NUCLEOTIDE SEQUENCE [LARGE SCALE GENOMIC DNA]</scope>
    <source>
        <strain evidence="2">JCM 11496</strain>
    </source>
</reference>